<dbReference type="InterPro" id="IPR003660">
    <property type="entry name" value="HAMP_dom"/>
</dbReference>
<dbReference type="InterPro" id="IPR050980">
    <property type="entry name" value="2C_sensor_his_kinase"/>
</dbReference>
<keyword evidence="11 13" id="KW-1133">Transmembrane helix</keyword>
<dbReference type="EMBL" id="FNDJ01000015">
    <property type="protein sequence ID" value="SDK31611.1"/>
    <property type="molecule type" value="Genomic_DNA"/>
</dbReference>
<comment type="catalytic activity">
    <reaction evidence="1">
        <text>ATP + protein L-histidine = ADP + protein N-phospho-L-histidine.</text>
        <dbReference type="EC" id="2.7.13.3"/>
    </reaction>
</comment>
<dbReference type="Pfam" id="PF00672">
    <property type="entry name" value="HAMP"/>
    <property type="match status" value="1"/>
</dbReference>
<dbReference type="SUPFAM" id="SSF158472">
    <property type="entry name" value="HAMP domain-like"/>
    <property type="match status" value="1"/>
</dbReference>
<keyword evidence="12" id="KW-0902">Two-component regulatory system</keyword>
<dbReference type="CDD" id="cd00082">
    <property type="entry name" value="HisKA"/>
    <property type="match status" value="1"/>
</dbReference>
<name>A0A1G9AWC6_9ACTN</name>
<dbReference type="AlphaFoldDB" id="A0A1G9AWC6"/>
<dbReference type="PROSITE" id="PS50885">
    <property type="entry name" value="HAMP"/>
    <property type="match status" value="1"/>
</dbReference>
<proteinExistence type="predicted"/>
<feature type="domain" description="Histidine kinase" evidence="14">
    <location>
        <begin position="226"/>
        <end position="418"/>
    </location>
</feature>
<comment type="subcellular location">
    <subcellularLocation>
        <location evidence="2">Cell membrane</location>
        <topology evidence="2">Multi-pass membrane protein</topology>
    </subcellularLocation>
</comment>
<keyword evidence="17" id="KW-1185">Reference proteome</keyword>
<gene>
    <name evidence="16" type="ORF">SAMN05421869_11571</name>
</gene>
<dbReference type="InterPro" id="IPR005467">
    <property type="entry name" value="His_kinase_dom"/>
</dbReference>
<dbReference type="CDD" id="cd06225">
    <property type="entry name" value="HAMP"/>
    <property type="match status" value="1"/>
</dbReference>
<dbReference type="InterPro" id="IPR003661">
    <property type="entry name" value="HisK_dim/P_dom"/>
</dbReference>
<dbReference type="STRING" id="633440.SAMN05421869_11571"/>
<keyword evidence="7 13" id="KW-0812">Transmembrane</keyword>
<organism evidence="16 17">
    <name type="scientific">Nonomuraea jiangxiensis</name>
    <dbReference type="NCBI Taxonomy" id="633440"/>
    <lineage>
        <taxon>Bacteria</taxon>
        <taxon>Bacillati</taxon>
        <taxon>Actinomycetota</taxon>
        <taxon>Actinomycetes</taxon>
        <taxon>Streptosporangiales</taxon>
        <taxon>Streptosporangiaceae</taxon>
        <taxon>Nonomuraea</taxon>
    </lineage>
</organism>
<evidence type="ECO:0000313" key="17">
    <source>
        <dbReference type="Proteomes" id="UP000199202"/>
    </source>
</evidence>
<dbReference type="InterPro" id="IPR003594">
    <property type="entry name" value="HATPase_dom"/>
</dbReference>
<keyword evidence="9 16" id="KW-0418">Kinase</keyword>
<evidence type="ECO:0000256" key="7">
    <source>
        <dbReference type="ARBA" id="ARBA00022692"/>
    </source>
</evidence>
<evidence type="ECO:0000256" key="3">
    <source>
        <dbReference type="ARBA" id="ARBA00012438"/>
    </source>
</evidence>
<dbReference type="Proteomes" id="UP000199202">
    <property type="component" value="Unassembled WGS sequence"/>
</dbReference>
<dbReference type="RefSeq" id="WP_090939248.1">
    <property type="nucleotide sequence ID" value="NZ_FNDJ01000015.1"/>
</dbReference>
<keyword evidence="10" id="KW-0067">ATP-binding</keyword>
<feature type="domain" description="HAMP" evidence="15">
    <location>
        <begin position="168"/>
        <end position="218"/>
    </location>
</feature>
<dbReference type="GO" id="GO:0005524">
    <property type="term" value="F:ATP binding"/>
    <property type="evidence" value="ECO:0007669"/>
    <property type="project" value="UniProtKB-KW"/>
</dbReference>
<evidence type="ECO:0000256" key="13">
    <source>
        <dbReference type="SAM" id="Phobius"/>
    </source>
</evidence>
<evidence type="ECO:0000256" key="6">
    <source>
        <dbReference type="ARBA" id="ARBA00022679"/>
    </source>
</evidence>
<evidence type="ECO:0000313" key="16">
    <source>
        <dbReference type="EMBL" id="SDK31611.1"/>
    </source>
</evidence>
<keyword evidence="8" id="KW-0547">Nucleotide-binding</keyword>
<keyword evidence="5" id="KW-0597">Phosphoprotein</keyword>
<dbReference type="SUPFAM" id="SSF55874">
    <property type="entry name" value="ATPase domain of HSP90 chaperone/DNA topoisomerase II/histidine kinase"/>
    <property type="match status" value="1"/>
</dbReference>
<dbReference type="Gene3D" id="1.10.287.130">
    <property type="match status" value="1"/>
</dbReference>
<accession>A0A1G9AWC6</accession>
<keyword evidence="13" id="KW-0472">Membrane</keyword>
<dbReference type="PANTHER" id="PTHR44936:SF9">
    <property type="entry name" value="SENSOR PROTEIN CREC"/>
    <property type="match status" value="1"/>
</dbReference>
<dbReference type="OrthoDB" id="9786919at2"/>
<evidence type="ECO:0000259" key="15">
    <source>
        <dbReference type="PROSITE" id="PS50885"/>
    </source>
</evidence>
<evidence type="ECO:0000256" key="11">
    <source>
        <dbReference type="ARBA" id="ARBA00022989"/>
    </source>
</evidence>
<sequence length="426" mass="45272">MDSATSSDAEASRANPAWRSLRWKIAALVATAACAVALAVGLLVHRSTYERLLGEGGDRAVTALLPAVHTYRQTGRTPSFAQEPPPPAVRARLARTDGFVTWYDDRRPDIPWMWAAQAVGGRILAVKVDMGSDLRGLEALDRHMAIASLTVLAVVVPLSALAAELPNRRLRRVAATARRIAAGDLDARTTPECGGRDEISEIAGTVDAMADSLRDRLLNEQRFTADVAHELRTPLMGLVAAVTLLPPGEATDLVTNRVQALRTLAEDLLEISRLDAGIEQADLRPVPVAELVRAALARSGLDGRVTVAGRPTAETDPRRLDRILANLLANAARHGAPPVEISVSAATIVVRDHGPGYPAAVLADGPRRFRTGTPERGRDHGIGLTIALGQARVIGAALTFANAADGGAVATLRLPPPRDAYEPYMS</sequence>
<dbReference type="GO" id="GO:0000155">
    <property type="term" value="F:phosphorelay sensor kinase activity"/>
    <property type="evidence" value="ECO:0007669"/>
    <property type="project" value="InterPro"/>
</dbReference>
<dbReference type="Gene3D" id="3.30.565.10">
    <property type="entry name" value="Histidine kinase-like ATPase, C-terminal domain"/>
    <property type="match status" value="1"/>
</dbReference>
<dbReference type="SMART" id="SM00388">
    <property type="entry name" value="HisKA"/>
    <property type="match status" value="1"/>
</dbReference>
<evidence type="ECO:0000259" key="14">
    <source>
        <dbReference type="PROSITE" id="PS50109"/>
    </source>
</evidence>
<dbReference type="InterPro" id="IPR036097">
    <property type="entry name" value="HisK_dim/P_sf"/>
</dbReference>
<dbReference type="Pfam" id="PF00512">
    <property type="entry name" value="HisKA"/>
    <property type="match status" value="1"/>
</dbReference>
<evidence type="ECO:0000256" key="9">
    <source>
        <dbReference type="ARBA" id="ARBA00022777"/>
    </source>
</evidence>
<dbReference type="PROSITE" id="PS50109">
    <property type="entry name" value="HIS_KIN"/>
    <property type="match status" value="1"/>
</dbReference>
<dbReference type="GO" id="GO:0005886">
    <property type="term" value="C:plasma membrane"/>
    <property type="evidence" value="ECO:0007669"/>
    <property type="project" value="UniProtKB-SubCell"/>
</dbReference>
<dbReference type="SMART" id="SM00304">
    <property type="entry name" value="HAMP"/>
    <property type="match status" value="1"/>
</dbReference>
<dbReference type="Pfam" id="PF02518">
    <property type="entry name" value="HATPase_c"/>
    <property type="match status" value="1"/>
</dbReference>
<dbReference type="Gene3D" id="6.10.340.10">
    <property type="match status" value="1"/>
</dbReference>
<keyword evidence="6" id="KW-0808">Transferase</keyword>
<evidence type="ECO:0000256" key="2">
    <source>
        <dbReference type="ARBA" id="ARBA00004651"/>
    </source>
</evidence>
<dbReference type="EC" id="2.7.13.3" evidence="3"/>
<evidence type="ECO:0000256" key="10">
    <source>
        <dbReference type="ARBA" id="ARBA00022840"/>
    </source>
</evidence>
<feature type="transmembrane region" description="Helical" evidence="13">
    <location>
        <begin position="25"/>
        <end position="44"/>
    </location>
</feature>
<dbReference type="SUPFAM" id="SSF47384">
    <property type="entry name" value="Homodimeric domain of signal transducing histidine kinase"/>
    <property type="match status" value="1"/>
</dbReference>
<dbReference type="PANTHER" id="PTHR44936">
    <property type="entry name" value="SENSOR PROTEIN CREC"/>
    <property type="match status" value="1"/>
</dbReference>
<evidence type="ECO:0000256" key="12">
    <source>
        <dbReference type="ARBA" id="ARBA00023012"/>
    </source>
</evidence>
<evidence type="ECO:0000256" key="5">
    <source>
        <dbReference type="ARBA" id="ARBA00022553"/>
    </source>
</evidence>
<protein>
    <recommendedName>
        <fullName evidence="3">histidine kinase</fullName>
        <ecNumber evidence="3">2.7.13.3</ecNumber>
    </recommendedName>
</protein>
<evidence type="ECO:0000256" key="1">
    <source>
        <dbReference type="ARBA" id="ARBA00000085"/>
    </source>
</evidence>
<dbReference type="SMART" id="SM00387">
    <property type="entry name" value="HATPase_c"/>
    <property type="match status" value="1"/>
</dbReference>
<evidence type="ECO:0000256" key="4">
    <source>
        <dbReference type="ARBA" id="ARBA00022475"/>
    </source>
</evidence>
<evidence type="ECO:0000256" key="8">
    <source>
        <dbReference type="ARBA" id="ARBA00022741"/>
    </source>
</evidence>
<dbReference type="InterPro" id="IPR036890">
    <property type="entry name" value="HATPase_C_sf"/>
</dbReference>
<keyword evidence="4" id="KW-1003">Cell membrane</keyword>
<reference evidence="16 17" key="1">
    <citation type="submission" date="2016-10" db="EMBL/GenBank/DDBJ databases">
        <authorList>
            <person name="de Groot N.N."/>
        </authorList>
    </citation>
    <scope>NUCLEOTIDE SEQUENCE [LARGE SCALE GENOMIC DNA]</scope>
    <source>
        <strain evidence="16 17">CGMCC 4.6533</strain>
    </source>
</reference>